<name>A0A510DUM3_9CREN</name>
<protein>
    <submittedName>
        <fullName evidence="1">Uncharacterized protein</fullName>
    </submittedName>
</protein>
<evidence type="ECO:0000313" key="4">
    <source>
        <dbReference type="Proteomes" id="UP000325030"/>
    </source>
</evidence>
<dbReference type="EMBL" id="AP018930">
    <property type="protein sequence ID" value="BBG26503.1"/>
    <property type="molecule type" value="Genomic_DNA"/>
</dbReference>
<reference evidence="1 3" key="2">
    <citation type="journal article" date="2020" name="Int. J. Syst. Evol. Microbiol.">
        <title>Sulfuracidifex tepidarius gen. nov., sp. nov. and transfer of Sulfolobus metallicus Huber and Stetter 1992 to the genus Sulfuracidifex as Sulfuracidifex metallicus comb. nov.</title>
        <authorList>
            <person name="Itoh T."/>
            <person name="Miura T."/>
            <person name="Sakai H.D."/>
            <person name="Kato S."/>
            <person name="Ohkuma M."/>
            <person name="Takashina T."/>
        </authorList>
    </citation>
    <scope>NUCLEOTIDE SEQUENCE [LARGE SCALE GENOMIC DNA]</scope>
    <source>
        <strain evidence="1 3">IC-006</strain>
        <strain evidence="2">IC-007</strain>
    </source>
</reference>
<gene>
    <name evidence="1" type="ORF">IC006_1043</name>
    <name evidence="2" type="ORF">IC007_1016</name>
</gene>
<dbReference type="EMBL" id="AP018929">
    <property type="protein sequence ID" value="BBG23750.1"/>
    <property type="molecule type" value="Genomic_DNA"/>
</dbReference>
<dbReference type="Proteomes" id="UP000325030">
    <property type="component" value="Chromosome"/>
</dbReference>
<dbReference type="KEGG" id="step:IC006_1043"/>
<evidence type="ECO:0000313" key="1">
    <source>
        <dbReference type="EMBL" id="BBG23750.1"/>
    </source>
</evidence>
<evidence type="ECO:0000313" key="2">
    <source>
        <dbReference type="EMBL" id="BBG26503.1"/>
    </source>
</evidence>
<organism evidence="1 3">
    <name type="scientific">Sulfuracidifex tepidarius</name>
    <dbReference type="NCBI Taxonomy" id="1294262"/>
    <lineage>
        <taxon>Archaea</taxon>
        <taxon>Thermoproteota</taxon>
        <taxon>Thermoprotei</taxon>
        <taxon>Sulfolobales</taxon>
        <taxon>Sulfolobaceae</taxon>
        <taxon>Sulfuracidifex</taxon>
    </lineage>
</organism>
<accession>A0A510DUM3</accession>
<keyword evidence="3" id="KW-1185">Reference proteome</keyword>
<accession>A0A510E1Y4</accession>
<reference evidence="4" key="1">
    <citation type="submission" date="2018-09" db="EMBL/GenBank/DDBJ databases">
        <title>Complete Genome Sequencing of Sulfolobus sp. JCM 16834.</title>
        <authorList>
            <person name="Kato S."/>
            <person name="Itoh T."/>
            <person name="Ohkuma M."/>
        </authorList>
    </citation>
    <scope>NUCLEOTIDE SEQUENCE [LARGE SCALE GENOMIC DNA]</scope>
    <source>
        <strain evidence="4">IC-007</strain>
    </source>
</reference>
<dbReference type="Proteomes" id="UP000322983">
    <property type="component" value="Chromosome"/>
</dbReference>
<dbReference type="AlphaFoldDB" id="A0A510DUM3"/>
<sequence length="39" mass="4399">MALLWVRKPSIREEIDIPSESLHKANVDVPCPRLTVVSV</sequence>
<evidence type="ECO:0000313" key="3">
    <source>
        <dbReference type="Proteomes" id="UP000322983"/>
    </source>
</evidence>
<proteinExistence type="predicted"/>